<evidence type="ECO:0000313" key="3">
    <source>
        <dbReference type="Proteomes" id="UP000616769"/>
    </source>
</evidence>
<gene>
    <name evidence="2" type="ORF">QR98_0062110</name>
</gene>
<accession>A0A132A9T3</accession>
<feature type="region of interest" description="Disordered" evidence="1">
    <location>
        <begin position="102"/>
        <end position="132"/>
    </location>
</feature>
<evidence type="ECO:0000256" key="1">
    <source>
        <dbReference type="SAM" id="MobiDB-lite"/>
    </source>
</evidence>
<dbReference type="VEuPathDB" id="VectorBase:SSCA010265"/>
<feature type="compositionally biased region" description="Basic and acidic residues" evidence="1">
    <location>
        <begin position="33"/>
        <end position="54"/>
    </location>
</feature>
<dbReference type="Proteomes" id="UP000616769">
    <property type="component" value="Unassembled WGS sequence"/>
</dbReference>
<name>A0A132A9T3_SARSC</name>
<dbReference type="EMBL" id="JXLN01011822">
    <property type="protein sequence ID" value="KPM07712.1"/>
    <property type="molecule type" value="Genomic_DNA"/>
</dbReference>
<feature type="compositionally biased region" description="Basic and acidic residues" evidence="1">
    <location>
        <begin position="106"/>
        <end position="121"/>
    </location>
</feature>
<evidence type="ECO:0000313" key="2">
    <source>
        <dbReference type="EMBL" id="KPM07712.1"/>
    </source>
</evidence>
<reference evidence="2 3" key="1">
    <citation type="journal article" date="2015" name="Parasit. Vectors">
        <title>Draft genome of the scabies mite.</title>
        <authorList>
            <person name="Rider S.D.Jr."/>
            <person name="Morgan M.S."/>
            <person name="Arlian L.G."/>
        </authorList>
    </citation>
    <scope>NUCLEOTIDE SEQUENCE [LARGE SCALE GENOMIC DNA]</scope>
    <source>
        <strain evidence="2">Arlian Lab</strain>
    </source>
</reference>
<organism evidence="2 3">
    <name type="scientific">Sarcoptes scabiei</name>
    <name type="common">Itch mite</name>
    <name type="synonym">Acarus scabiei</name>
    <dbReference type="NCBI Taxonomy" id="52283"/>
    <lineage>
        <taxon>Eukaryota</taxon>
        <taxon>Metazoa</taxon>
        <taxon>Ecdysozoa</taxon>
        <taxon>Arthropoda</taxon>
        <taxon>Chelicerata</taxon>
        <taxon>Arachnida</taxon>
        <taxon>Acari</taxon>
        <taxon>Acariformes</taxon>
        <taxon>Sarcoptiformes</taxon>
        <taxon>Astigmata</taxon>
        <taxon>Psoroptidia</taxon>
        <taxon>Sarcoptoidea</taxon>
        <taxon>Sarcoptidae</taxon>
        <taxon>Sarcoptinae</taxon>
        <taxon>Sarcoptes</taxon>
    </lineage>
</organism>
<comment type="caution">
    <text evidence="2">The sequence shown here is derived from an EMBL/GenBank/DDBJ whole genome shotgun (WGS) entry which is preliminary data.</text>
</comment>
<feature type="compositionally biased region" description="Basic residues" evidence="1">
    <location>
        <begin position="122"/>
        <end position="132"/>
    </location>
</feature>
<dbReference type="AlphaFoldDB" id="A0A132A9T3"/>
<dbReference type="OrthoDB" id="3967at2759"/>
<feature type="region of interest" description="Disordered" evidence="1">
    <location>
        <begin position="30"/>
        <end position="54"/>
    </location>
</feature>
<protein>
    <submittedName>
        <fullName evidence="2">Uncharacterized protein</fullName>
    </submittedName>
</protein>
<sequence length="132" mass="15730">MEKSSRKSDRIESIEFNWKLNLTKIFDHHHHHADNEDKIEKDRMKSKQSKTEIVEPNDKVKLEINLFSKNLIENVSCAKDLARKELEELEQLMRERAILMAQLKSSESEDKEQDKKVVERKVKSKKKTNRNQ</sequence>
<proteinExistence type="predicted"/>